<dbReference type="Proteomes" id="UP000799439">
    <property type="component" value="Unassembled WGS sequence"/>
</dbReference>
<feature type="domain" description="Zn(2)-C6 fungal-type" evidence="3">
    <location>
        <begin position="24"/>
        <end position="57"/>
    </location>
</feature>
<keyword evidence="5" id="KW-1185">Reference proteome</keyword>
<evidence type="ECO:0000313" key="5">
    <source>
        <dbReference type="Proteomes" id="UP000799439"/>
    </source>
</evidence>
<proteinExistence type="predicted"/>
<dbReference type="PROSITE" id="PS00463">
    <property type="entry name" value="ZN2_CY6_FUNGAL_1"/>
    <property type="match status" value="1"/>
</dbReference>
<dbReference type="Pfam" id="PF00172">
    <property type="entry name" value="Zn_clus"/>
    <property type="match status" value="1"/>
</dbReference>
<evidence type="ECO:0000256" key="2">
    <source>
        <dbReference type="SAM" id="MobiDB-lite"/>
    </source>
</evidence>
<evidence type="ECO:0000313" key="4">
    <source>
        <dbReference type="EMBL" id="KAF2149692.1"/>
    </source>
</evidence>
<organism evidence="4 5">
    <name type="scientific">Myriangium duriaei CBS 260.36</name>
    <dbReference type="NCBI Taxonomy" id="1168546"/>
    <lineage>
        <taxon>Eukaryota</taxon>
        <taxon>Fungi</taxon>
        <taxon>Dikarya</taxon>
        <taxon>Ascomycota</taxon>
        <taxon>Pezizomycotina</taxon>
        <taxon>Dothideomycetes</taxon>
        <taxon>Dothideomycetidae</taxon>
        <taxon>Myriangiales</taxon>
        <taxon>Myriangiaceae</taxon>
        <taxon>Myriangium</taxon>
    </lineage>
</organism>
<dbReference type="PROSITE" id="PS50048">
    <property type="entry name" value="ZN2_CY6_FUNGAL_2"/>
    <property type="match status" value="1"/>
</dbReference>
<comment type="caution">
    <text evidence="4">The sequence shown here is derived from an EMBL/GenBank/DDBJ whole genome shotgun (WGS) entry which is preliminary data.</text>
</comment>
<evidence type="ECO:0000256" key="1">
    <source>
        <dbReference type="ARBA" id="ARBA00023242"/>
    </source>
</evidence>
<dbReference type="GO" id="GO:0000981">
    <property type="term" value="F:DNA-binding transcription factor activity, RNA polymerase II-specific"/>
    <property type="evidence" value="ECO:0007669"/>
    <property type="project" value="InterPro"/>
</dbReference>
<dbReference type="SUPFAM" id="SSF57701">
    <property type="entry name" value="Zn2/Cys6 DNA-binding domain"/>
    <property type="match status" value="1"/>
</dbReference>
<dbReference type="InterPro" id="IPR001138">
    <property type="entry name" value="Zn2Cys6_DnaBD"/>
</dbReference>
<gene>
    <name evidence="4" type="ORF">K461DRAFT_324137</name>
</gene>
<dbReference type="SMART" id="SM00066">
    <property type="entry name" value="GAL4"/>
    <property type="match status" value="1"/>
</dbReference>
<name>A0A9P4ITF7_9PEZI</name>
<keyword evidence="1" id="KW-0539">Nucleus</keyword>
<dbReference type="OrthoDB" id="3946756at2759"/>
<dbReference type="EMBL" id="ML996091">
    <property type="protein sequence ID" value="KAF2149692.1"/>
    <property type="molecule type" value="Genomic_DNA"/>
</dbReference>
<protein>
    <recommendedName>
        <fullName evidence="3">Zn(2)-C6 fungal-type domain-containing protein</fullName>
    </recommendedName>
</protein>
<dbReference type="GO" id="GO:0008270">
    <property type="term" value="F:zinc ion binding"/>
    <property type="evidence" value="ECO:0007669"/>
    <property type="project" value="InterPro"/>
</dbReference>
<reference evidence="4" key="1">
    <citation type="journal article" date="2020" name="Stud. Mycol.">
        <title>101 Dothideomycetes genomes: a test case for predicting lifestyles and emergence of pathogens.</title>
        <authorList>
            <person name="Haridas S."/>
            <person name="Albert R."/>
            <person name="Binder M."/>
            <person name="Bloem J."/>
            <person name="Labutti K."/>
            <person name="Salamov A."/>
            <person name="Andreopoulos B."/>
            <person name="Baker S."/>
            <person name="Barry K."/>
            <person name="Bills G."/>
            <person name="Bluhm B."/>
            <person name="Cannon C."/>
            <person name="Castanera R."/>
            <person name="Culley D."/>
            <person name="Daum C."/>
            <person name="Ezra D."/>
            <person name="Gonzalez J."/>
            <person name="Henrissat B."/>
            <person name="Kuo A."/>
            <person name="Liang C."/>
            <person name="Lipzen A."/>
            <person name="Lutzoni F."/>
            <person name="Magnuson J."/>
            <person name="Mondo S."/>
            <person name="Nolan M."/>
            <person name="Ohm R."/>
            <person name="Pangilinan J."/>
            <person name="Park H.-J."/>
            <person name="Ramirez L."/>
            <person name="Alfaro M."/>
            <person name="Sun H."/>
            <person name="Tritt A."/>
            <person name="Yoshinaga Y."/>
            <person name="Zwiers L.-H."/>
            <person name="Turgeon B."/>
            <person name="Goodwin S."/>
            <person name="Spatafora J."/>
            <person name="Crous P."/>
            <person name="Grigoriev I."/>
        </authorList>
    </citation>
    <scope>NUCLEOTIDE SEQUENCE</scope>
    <source>
        <strain evidence="4">CBS 260.36</strain>
    </source>
</reference>
<accession>A0A9P4ITF7</accession>
<sequence length="413" mass="44827">MPPLPNAGRRVAFHVLGNQSRRFACDRCRDQKLRCVYQDPQSNACERCQRTKSDCTYDVPSACGRAKKSDDVRQEVNGSNQSMCGSDTVTGASDNNTPAGVTPAYNWLTNLDTEDTSFFDFDDLSLPIPQPDPPNLSQHSLNDLHDIVDLPVSTVSSTGDQSHTTLPPVEVDARPTQEESLQRLYDLDMRLFKLSLSLGALRTGLRAGSCSDGCHNGPIREVLAASQSFVNLLTTTTPTSHTSDSPGFLLISVIHVRLLGVYTELMSFLSSDLNLAYSLSPTMVSEPGQHNPLISGLGLQLAGLDAHGHDNLVLRLLVETCTYMLDKINRILGTSASPSQANAAAGHHGFGYTQQEARRHSFGGLDCVRKPTVLDVVAIAVRYDGLMSQESGKAPISSLESSIRQLNELLRMG</sequence>
<dbReference type="Gene3D" id="4.10.240.10">
    <property type="entry name" value="Zn(2)-C6 fungal-type DNA-binding domain"/>
    <property type="match status" value="1"/>
</dbReference>
<dbReference type="InterPro" id="IPR036864">
    <property type="entry name" value="Zn2-C6_fun-type_DNA-bd_sf"/>
</dbReference>
<evidence type="ECO:0000259" key="3">
    <source>
        <dbReference type="PROSITE" id="PS50048"/>
    </source>
</evidence>
<feature type="region of interest" description="Disordered" evidence="2">
    <location>
        <begin position="74"/>
        <end position="97"/>
    </location>
</feature>
<feature type="compositionally biased region" description="Polar residues" evidence="2">
    <location>
        <begin position="76"/>
        <end position="97"/>
    </location>
</feature>
<dbReference type="AlphaFoldDB" id="A0A9P4ITF7"/>
<dbReference type="CDD" id="cd00067">
    <property type="entry name" value="GAL4"/>
    <property type="match status" value="1"/>
</dbReference>